<evidence type="ECO:0000256" key="11">
    <source>
        <dbReference type="ARBA" id="ARBA00023235"/>
    </source>
</evidence>
<dbReference type="SUPFAM" id="SSF52540">
    <property type="entry name" value="P-loop containing nucleoside triphosphate hydrolases"/>
    <property type="match status" value="1"/>
</dbReference>
<dbReference type="GO" id="GO:0005634">
    <property type="term" value="C:nucleus"/>
    <property type="evidence" value="ECO:0007669"/>
    <property type="project" value="UniProtKB-SubCell"/>
</dbReference>
<dbReference type="PANTHER" id="PTHR11472">
    <property type="entry name" value="DNA REPAIR DEAD HELICASE RAD3/XP-D SUBFAMILY MEMBER"/>
    <property type="match status" value="1"/>
</dbReference>
<evidence type="ECO:0000256" key="8">
    <source>
        <dbReference type="ARBA" id="ARBA00022840"/>
    </source>
</evidence>
<organism evidence="14 15">
    <name type="scientific">Blepharisma stoltei</name>
    <dbReference type="NCBI Taxonomy" id="1481888"/>
    <lineage>
        <taxon>Eukaryota</taxon>
        <taxon>Sar</taxon>
        <taxon>Alveolata</taxon>
        <taxon>Ciliophora</taxon>
        <taxon>Postciliodesmatophora</taxon>
        <taxon>Heterotrichea</taxon>
        <taxon>Heterotrichida</taxon>
        <taxon>Blepharismidae</taxon>
        <taxon>Blepharisma</taxon>
    </lineage>
</organism>
<evidence type="ECO:0000256" key="5">
    <source>
        <dbReference type="ARBA" id="ARBA00022741"/>
    </source>
</evidence>
<dbReference type="InterPro" id="IPR014013">
    <property type="entry name" value="Helic_SF1/SF2_ATP-bd_DinG/Rad3"/>
</dbReference>
<evidence type="ECO:0000313" key="15">
    <source>
        <dbReference type="Proteomes" id="UP001162131"/>
    </source>
</evidence>
<dbReference type="GO" id="GO:0034085">
    <property type="term" value="P:establishment of sister chromatid cohesion"/>
    <property type="evidence" value="ECO:0007669"/>
    <property type="project" value="TreeGrafter"/>
</dbReference>
<keyword evidence="9" id="KW-0408">Iron</keyword>
<accession>A0AAU9IVA3</accession>
<dbReference type="InterPro" id="IPR006555">
    <property type="entry name" value="ATP-dep_Helicase_C"/>
</dbReference>
<dbReference type="SMART" id="SM00491">
    <property type="entry name" value="HELICc2"/>
    <property type="match status" value="1"/>
</dbReference>
<dbReference type="EMBL" id="CAJZBQ010000013">
    <property type="protein sequence ID" value="CAG9315195.1"/>
    <property type="molecule type" value="Genomic_DNA"/>
</dbReference>
<comment type="caution">
    <text evidence="14">The sequence shown here is derived from an EMBL/GenBank/DDBJ whole genome shotgun (WGS) entry which is preliminary data.</text>
</comment>
<dbReference type="GO" id="GO:0006974">
    <property type="term" value="P:DNA damage response"/>
    <property type="evidence" value="ECO:0007669"/>
    <property type="project" value="UniProtKB-ARBA"/>
</dbReference>
<evidence type="ECO:0000256" key="12">
    <source>
        <dbReference type="ARBA" id="ARBA00023242"/>
    </source>
</evidence>
<evidence type="ECO:0000256" key="9">
    <source>
        <dbReference type="ARBA" id="ARBA00023004"/>
    </source>
</evidence>
<keyword evidence="11" id="KW-0413">Isomerase</keyword>
<dbReference type="InterPro" id="IPR006554">
    <property type="entry name" value="Helicase-like_DEXD_c2"/>
</dbReference>
<reference evidence="14" key="1">
    <citation type="submission" date="2021-09" db="EMBL/GenBank/DDBJ databases">
        <authorList>
            <consortium name="AG Swart"/>
            <person name="Singh M."/>
            <person name="Singh A."/>
            <person name="Seah K."/>
            <person name="Emmerich C."/>
        </authorList>
    </citation>
    <scope>NUCLEOTIDE SEQUENCE</scope>
    <source>
        <strain evidence="14">ATCC30299</strain>
    </source>
</reference>
<dbReference type="Gene3D" id="3.40.50.300">
    <property type="entry name" value="P-loop containing nucleotide triphosphate hydrolases"/>
    <property type="match status" value="2"/>
</dbReference>
<evidence type="ECO:0000256" key="6">
    <source>
        <dbReference type="ARBA" id="ARBA00022801"/>
    </source>
</evidence>
<dbReference type="GO" id="GO:0046872">
    <property type="term" value="F:metal ion binding"/>
    <property type="evidence" value="ECO:0007669"/>
    <property type="project" value="UniProtKB-KW"/>
</dbReference>
<keyword evidence="15" id="KW-1185">Reference proteome</keyword>
<sequence>MDRKFDFPYDPYKVQLEFMQELYKTLSIQKVGIFESPTGTGKSLSLICSSFKWLSDFKNSSTNEVSEPKIIYTSRTHSQLDQFISEIKKTVWAYGANKIHVVRVGSRKQLCINTELEEFKNSREINYKCKELVKKPENDEERWRKNDDEQNCPYFDGANDVCDHISENICDIEDLLLAGRRNFGCPYYATRQAIEEAEVVIAPYSSILNKRIRKRSKIPLENSILIIDEAHNLTESIISAYSASMQLKQIKQCIKTLSAYYNEYQSRWNPYKSGKINDVLQSVKQFENFIKSALRTSNRKGFSTPVRNFVRDYDLHRYDYKEILEFINLDDLARKVMGYGVTKRLAYGDTTYFYALIEFFECFVNDPTDSCIIFDRGEEVGDPRIKYLLLNPIIPFRSILSSVRCVILAGGTIEPRQEFLELFEDIPKSKITFFSCGHVIPSENLLLSIVSRGKSGNPFRFVFDRRDDLDMMDDLYRLLVDVSQVVPNGIVVFLPSFSFLGKLKNHIDSNYLRKLQRCKQLFYDNRNENILDQYSRYAKNGGAMLFAVTRGKLSEGVNFSDELGRCIIMVGLPYLNCFDIEVKERMNFLDSKLNGFTGREFYEMNCQKAINQSIGRAIRHINDYAIILLVDERHTIYQRPLWMRSNYVDQCEDDPTNIIGSIEDFFEDFRKDKQEQSEEEQEIGYYDYFV</sequence>
<dbReference type="GO" id="GO:0003677">
    <property type="term" value="F:DNA binding"/>
    <property type="evidence" value="ECO:0007669"/>
    <property type="project" value="InterPro"/>
</dbReference>
<evidence type="ECO:0000256" key="1">
    <source>
        <dbReference type="ARBA" id="ARBA00001966"/>
    </source>
</evidence>
<evidence type="ECO:0000256" key="10">
    <source>
        <dbReference type="ARBA" id="ARBA00023014"/>
    </source>
</evidence>
<dbReference type="GO" id="GO:0003678">
    <property type="term" value="F:DNA helicase activity"/>
    <property type="evidence" value="ECO:0007669"/>
    <property type="project" value="InterPro"/>
</dbReference>
<keyword evidence="7" id="KW-0347">Helicase</keyword>
<gene>
    <name evidence="14" type="ORF">BSTOLATCC_MIC12969</name>
</gene>
<dbReference type="GO" id="GO:0051536">
    <property type="term" value="F:iron-sulfur cluster binding"/>
    <property type="evidence" value="ECO:0007669"/>
    <property type="project" value="UniProtKB-KW"/>
</dbReference>
<dbReference type="PANTHER" id="PTHR11472:SF41">
    <property type="entry name" value="ATP-DEPENDENT DNA HELICASE DDX11-RELATED"/>
    <property type="match status" value="1"/>
</dbReference>
<proteinExistence type="inferred from homology"/>
<dbReference type="InterPro" id="IPR002464">
    <property type="entry name" value="DNA/RNA_helicase_DEAH_CS"/>
</dbReference>
<comment type="similarity">
    <text evidence="3">Belongs to the DEAD box helicase family. DEAH subfamily. DDX11/CHL1 sub-subfamily.</text>
</comment>
<feature type="domain" description="Helicase ATP-binding" evidence="13">
    <location>
        <begin position="1"/>
        <end position="290"/>
    </location>
</feature>
<dbReference type="InterPro" id="IPR014001">
    <property type="entry name" value="Helicase_ATP-bd"/>
</dbReference>
<evidence type="ECO:0000256" key="2">
    <source>
        <dbReference type="ARBA" id="ARBA00004123"/>
    </source>
</evidence>
<keyword evidence="8" id="KW-0067">ATP-binding</keyword>
<dbReference type="PROSITE" id="PS00690">
    <property type="entry name" value="DEAH_ATP_HELICASE"/>
    <property type="match status" value="1"/>
</dbReference>
<dbReference type="Pfam" id="PF13307">
    <property type="entry name" value="Helicase_C_2"/>
    <property type="match status" value="1"/>
</dbReference>
<protein>
    <recommendedName>
        <fullName evidence="13">Helicase ATP-binding domain-containing protein</fullName>
    </recommendedName>
</protein>
<dbReference type="GO" id="GO:0005524">
    <property type="term" value="F:ATP binding"/>
    <property type="evidence" value="ECO:0007669"/>
    <property type="project" value="UniProtKB-KW"/>
</dbReference>
<dbReference type="InterPro" id="IPR013020">
    <property type="entry name" value="Rad3/Chl1-like"/>
</dbReference>
<dbReference type="GO" id="GO:0006139">
    <property type="term" value="P:nucleobase-containing compound metabolic process"/>
    <property type="evidence" value="ECO:0007669"/>
    <property type="project" value="InterPro"/>
</dbReference>
<dbReference type="Proteomes" id="UP001162131">
    <property type="component" value="Unassembled WGS sequence"/>
</dbReference>
<dbReference type="InterPro" id="IPR010614">
    <property type="entry name" value="RAD3-like_helicase_DEAD"/>
</dbReference>
<dbReference type="SMART" id="SM00487">
    <property type="entry name" value="DEXDc"/>
    <property type="match status" value="1"/>
</dbReference>
<dbReference type="AlphaFoldDB" id="A0AAU9IVA3"/>
<dbReference type="SMART" id="SM00488">
    <property type="entry name" value="DEXDc2"/>
    <property type="match status" value="1"/>
</dbReference>
<dbReference type="Pfam" id="PF06733">
    <property type="entry name" value="DEAD_2"/>
    <property type="match status" value="1"/>
</dbReference>
<comment type="cofactor">
    <cofactor evidence="1">
        <name>[4Fe-4S] cluster</name>
        <dbReference type="ChEBI" id="CHEBI:49883"/>
    </cofactor>
</comment>
<evidence type="ECO:0000313" key="14">
    <source>
        <dbReference type="EMBL" id="CAG9315195.1"/>
    </source>
</evidence>
<keyword evidence="6" id="KW-0378">Hydrolase</keyword>
<comment type="subcellular location">
    <subcellularLocation>
        <location evidence="2">Nucleus</location>
    </subcellularLocation>
</comment>
<evidence type="ECO:0000256" key="7">
    <source>
        <dbReference type="ARBA" id="ARBA00022806"/>
    </source>
</evidence>
<dbReference type="InterPro" id="IPR027417">
    <property type="entry name" value="P-loop_NTPase"/>
</dbReference>
<evidence type="ECO:0000259" key="13">
    <source>
        <dbReference type="PROSITE" id="PS51193"/>
    </source>
</evidence>
<keyword evidence="5" id="KW-0547">Nucleotide-binding</keyword>
<dbReference type="InterPro" id="IPR045028">
    <property type="entry name" value="DinG/Rad3-like"/>
</dbReference>
<keyword evidence="12" id="KW-0539">Nucleus</keyword>
<evidence type="ECO:0000256" key="3">
    <source>
        <dbReference type="ARBA" id="ARBA00008435"/>
    </source>
</evidence>
<keyword evidence="4" id="KW-0479">Metal-binding</keyword>
<keyword evidence="10" id="KW-0411">Iron-sulfur</keyword>
<dbReference type="NCBIfam" id="TIGR00604">
    <property type="entry name" value="rad3"/>
    <property type="match status" value="1"/>
</dbReference>
<evidence type="ECO:0000256" key="4">
    <source>
        <dbReference type="ARBA" id="ARBA00022723"/>
    </source>
</evidence>
<dbReference type="GO" id="GO:0016818">
    <property type="term" value="F:hydrolase activity, acting on acid anhydrides, in phosphorus-containing anhydrides"/>
    <property type="evidence" value="ECO:0007669"/>
    <property type="project" value="InterPro"/>
</dbReference>
<name>A0AAU9IVA3_9CILI</name>
<dbReference type="PROSITE" id="PS51193">
    <property type="entry name" value="HELICASE_ATP_BIND_2"/>
    <property type="match status" value="1"/>
</dbReference>